<accession>A0A316UVL0</accession>
<comment type="function">
    <text evidence="8">Reversible hydration of carbon dioxide.</text>
</comment>
<keyword evidence="4 7" id="KW-0862">Zinc</keyword>
<dbReference type="AlphaFoldDB" id="A0A316UVL0"/>
<dbReference type="Proteomes" id="UP000245884">
    <property type="component" value="Unassembled WGS sequence"/>
</dbReference>
<reference evidence="10 11" key="1">
    <citation type="journal article" date="2018" name="Mol. Biol. Evol.">
        <title>Broad Genomic Sampling Reveals a Smut Pathogenic Ancestry of the Fungal Clade Ustilaginomycotina.</title>
        <authorList>
            <person name="Kijpornyongpan T."/>
            <person name="Mondo S.J."/>
            <person name="Barry K."/>
            <person name="Sandor L."/>
            <person name="Lee J."/>
            <person name="Lipzen A."/>
            <person name="Pangilinan J."/>
            <person name="LaButti K."/>
            <person name="Hainaut M."/>
            <person name="Henrissat B."/>
            <person name="Grigoriev I.V."/>
            <person name="Spatafora J.W."/>
            <person name="Aime M.C."/>
        </authorList>
    </citation>
    <scope>NUCLEOTIDE SEQUENCE [LARGE SCALE GENOMIC DNA]</scope>
    <source>
        <strain evidence="10 11">MCA 5214</strain>
    </source>
</reference>
<comment type="cofactor">
    <cofactor evidence="7">
        <name>Zn(2+)</name>
        <dbReference type="ChEBI" id="CHEBI:29105"/>
    </cofactor>
    <text evidence="7">Binds 1 zinc ion per subunit.</text>
</comment>
<keyword evidence="3 7" id="KW-0479">Metal-binding</keyword>
<proteinExistence type="inferred from homology"/>
<evidence type="ECO:0000256" key="7">
    <source>
        <dbReference type="PIRSR" id="PIRSR601765-1"/>
    </source>
</evidence>
<dbReference type="GO" id="GO:0008270">
    <property type="term" value="F:zinc ion binding"/>
    <property type="evidence" value="ECO:0007669"/>
    <property type="project" value="UniProtKB-UniRule"/>
</dbReference>
<evidence type="ECO:0000313" key="11">
    <source>
        <dbReference type="Proteomes" id="UP000245884"/>
    </source>
</evidence>
<dbReference type="PANTHER" id="PTHR11002:SF76">
    <property type="entry name" value="CARBONIC ANHYDRASE"/>
    <property type="match status" value="1"/>
</dbReference>
<dbReference type="OrthoDB" id="10248475at2759"/>
<feature type="binding site" evidence="7">
    <location>
        <position position="120"/>
    </location>
    <ligand>
        <name>Zn(2+)</name>
        <dbReference type="ChEBI" id="CHEBI:29105"/>
    </ligand>
</feature>
<dbReference type="Gene3D" id="3.40.1050.10">
    <property type="entry name" value="Carbonic anhydrase"/>
    <property type="match status" value="1"/>
</dbReference>
<evidence type="ECO:0000256" key="1">
    <source>
        <dbReference type="ARBA" id="ARBA00006217"/>
    </source>
</evidence>
<evidence type="ECO:0000256" key="5">
    <source>
        <dbReference type="ARBA" id="ARBA00023239"/>
    </source>
</evidence>
<dbReference type="RefSeq" id="XP_025363921.1">
    <property type="nucleotide sequence ID" value="XM_025504302.1"/>
</dbReference>
<dbReference type="SMART" id="SM00947">
    <property type="entry name" value="Pro_CA"/>
    <property type="match status" value="1"/>
</dbReference>
<evidence type="ECO:0000256" key="8">
    <source>
        <dbReference type="RuleBase" id="RU003956"/>
    </source>
</evidence>
<dbReference type="GeneID" id="37026125"/>
<dbReference type="PANTHER" id="PTHR11002">
    <property type="entry name" value="CARBONIC ANHYDRASE"/>
    <property type="match status" value="1"/>
</dbReference>
<dbReference type="GO" id="GO:0034599">
    <property type="term" value="P:cellular response to oxidative stress"/>
    <property type="evidence" value="ECO:0007669"/>
    <property type="project" value="TreeGrafter"/>
</dbReference>
<evidence type="ECO:0000256" key="6">
    <source>
        <dbReference type="ARBA" id="ARBA00048348"/>
    </source>
</evidence>
<evidence type="ECO:0000313" key="10">
    <source>
        <dbReference type="EMBL" id="PWN29309.1"/>
    </source>
</evidence>
<dbReference type="GO" id="GO:0071244">
    <property type="term" value="P:cellular response to carbon dioxide"/>
    <property type="evidence" value="ECO:0007669"/>
    <property type="project" value="TreeGrafter"/>
</dbReference>
<comment type="catalytic activity">
    <reaction evidence="6 8">
        <text>hydrogencarbonate + H(+) = CO2 + H2O</text>
        <dbReference type="Rhea" id="RHEA:10748"/>
        <dbReference type="ChEBI" id="CHEBI:15377"/>
        <dbReference type="ChEBI" id="CHEBI:15378"/>
        <dbReference type="ChEBI" id="CHEBI:16526"/>
        <dbReference type="ChEBI" id="CHEBI:17544"/>
        <dbReference type="EC" id="4.2.1.1"/>
    </reaction>
</comment>
<feature type="compositionally biased region" description="Polar residues" evidence="9">
    <location>
        <begin position="9"/>
        <end position="18"/>
    </location>
</feature>
<organism evidence="10 11">
    <name type="scientific">Jaminaea rosea</name>
    <dbReference type="NCBI Taxonomy" id="1569628"/>
    <lineage>
        <taxon>Eukaryota</taxon>
        <taxon>Fungi</taxon>
        <taxon>Dikarya</taxon>
        <taxon>Basidiomycota</taxon>
        <taxon>Ustilaginomycotina</taxon>
        <taxon>Exobasidiomycetes</taxon>
        <taxon>Microstromatales</taxon>
        <taxon>Microstromatales incertae sedis</taxon>
        <taxon>Jaminaea</taxon>
    </lineage>
</organism>
<evidence type="ECO:0000256" key="3">
    <source>
        <dbReference type="ARBA" id="ARBA00022723"/>
    </source>
</evidence>
<evidence type="ECO:0000256" key="2">
    <source>
        <dbReference type="ARBA" id="ARBA00012925"/>
    </source>
</evidence>
<keyword evidence="5 8" id="KW-0456">Lyase</keyword>
<protein>
    <recommendedName>
        <fullName evidence="2 8">Carbonic anhydrase</fullName>
        <ecNumber evidence="2 8">4.2.1.1</ecNumber>
    </recommendedName>
    <alternativeName>
        <fullName evidence="8">Carbonate dehydratase</fullName>
    </alternativeName>
</protein>
<dbReference type="InterPro" id="IPR036874">
    <property type="entry name" value="Carbonic_anhydrase_sf"/>
</dbReference>
<dbReference type="EMBL" id="KZ819663">
    <property type="protein sequence ID" value="PWN29309.1"/>
    <property type="molecule type" value="Genomic_DNA"/>
</dbReference>
<dbReference type="STRING" id="1569628.A0A316UVL0"/>
<name>A0A316UVL0_9BASI</name>
<feature type="binding site" evidence="7">
    <location>
        <position position="61"/>
    </location>
    <ligand>
        <name>Zn(2+)</name>
        <dbReference type="ChEBI" id="CHEBI:29105"/>
    </ligand>
</feature>
<feature type="binding site" evidence="7">
    <location>
        <position position="117"/>
    </location>
    <ligand>
        <name>Zn(2+)</name>
        <dbReference type="ChEBI" id="CHEBI:29105"/>
    </ligand>
</feature>
<dbReference type="SUPFAM" id="SSF53056">
    <property type="entry name" value="beta-carbonic anhydrase, cab"/>
    <property type="match status" value="1"/>
</dbReference>
<evidence type="ECO:0000256" key="4">
    <source>
        <dbReference type="ARBA" id="ARBA00022833"/>
    </source>
</evidence>
<comment type="similarity">
    <text evidence="1 8">Belongs to the beta-class carbonic anhydrase family.</text>
</comment>
<dbReference type="Pfam" id="PF00484">
    <property type="entry name" value="Pro_CA"/>
    <property type="match status" value="1"/>
</dbReference>
<dbReference type="EC" id="4.2.1.1" evidence="2 8"/>
<dbReference type="GO" id="GO:0004089">
    <property type="term" value="F:carbonate dehydratase activity"/>
    <property type="evidence" value="ECO:0007669"/>
    <property type="project" value="UniProtKB-UniRule"/>
</dbReference>
<dbReference type="InterPro" id="IPR001765">
    <property type="entry name" value="Carbonic_anhydrase"/>
</dbReference>
<evidence type="ECO:0000256" key="9">
    <source>
        <dbReference type="SAM" id="MobiDB-lite"/>
    </source>
</evidence>
<sequence>MSAPAFEPTPNQSQSNPNLGPALSSLLSRNEAFSSNIAKDKPDLLAAISKGQAPKVFWIGCADSRMPEGTICQTDPGEIFTVRNIANQWNENDDSANAALTFAIEALGVEEVVVVGHTSCGGVSAAIDAALAGASAGTPTTALQRYLVPLAQLAGELIKNGTVAADAPKAEFARKLTTANVLKQVENLRNSEVIQRNWKTGESTLVKGRMCNKVRLHG</sequence>
<feature type="region of interest" description="Disordered" evidence="9">
    <location>
        <begin position="1"/>
        <end position="21"/>
    </location>
</feature>
<gene>
    <name evidence="10" type="ORF">BDZ90DRAFT_217111</name>
</gene>
<feature type="binding site" evidence="7">
    <location>
        <position position="63"/>
    </location>
    <ligand>
        <name>Zn(2+)</name>
        <dbReference type="ChEBI" id="CHEBI:29105"/>
    </ligand>
</feature>
<keyword evidence="11" id="KW-1185">Reference proteome</keyword>